<dbReference type="Pfam" id="PF07484">
    <property type="entry name" value="Collar"/>
    <property type="match status" value="1"/>
</dbReference>
<protein>
    <submittedName>
        <fullName evidence="2">Phage tail collar domain containing protein</fullName>
    </submittedName>
</protein>
<evidence type="ECO:0000259" key="1">
    <source>
        <dbReference type="Pfam" id="PF07484"/>
    </source>
</evidence>
<dbReference type="Gene3D" id="3.90.1340.10">
    <property type="entry name" value="Phage tail collar domain"/>
    <property type="match status" value="1"/>
</dbReference>
<accession>A0A6J5L551</accession>
<feature type="domain" description="Phage tail collar" evidence="1">
    <location>
        <begin position="236"/>
        <end position="288"/>
    </location>
</feature>
<gene>
    <name evidence="2" type="ORF">UFOVP98_5</name>
</gene>
<proteinExistence type="predicted"/>
<reference evidence="2" key="1">
    <citation type="submission" date="2020-04" db="EMBL/GenBank/DDBJ databases">
        <authorList>
            <person name="Chiriac C."/>
            <person name="Salcher M."/>
            <person name="Ghai R."/>
            <person name="Kavagutti S V."/>
        </authorList>
    </citation>
    <scope>NUCLEOTIDE SEQUENCE</scope>
</reference>
<organism evidence="2">
    <name type="scientific">uncultured Caudovirales phage</name>
    <dbReference type="NCBI Taxonomy" id="2100421"/>
    <lineage>
        <taxon>Viruses</taxon>
        <taxon>Duplodnaviria</taxon>
        <taxon>Heunggongvirae</taxon>
        <taxon>Uroviricota</taxon>
        <taxon>Caudoviricetes</taxon>
        <taxon>Peduoviridae</taxon>
        <taxon>Maltschvirus</taxon>
        <taxon>Maltschvirus maltsch</taxon>
    </lineage>
</organism>
<dbReference type="SUPFAM" id="SSF88874">
    <property type="entry name" value="Receptor-binding domain of short tail fibre protein gp12"/>
    <property type="match status" value="1"/>
</dbReference>
<name>A0A6J5L551_9CAUD</name>
<evidence type="ECO:0000313" key="2">
    <source>
        <dbReference type="EMBL" id="CAB4127720.1"/>
    </source>
</evidence>
<dbReference type="EMBL" id="LR796217">
    <property type="protein sequence ID" value="CAB4127720.1"/>
    <property type="molecule type" value="Genomic_DNA"/>
</dbReference>
<sequence>MSNLPQQNTIIQYIADGITTQYTVPFYTPLEIDGTPDMDVYTQAPTAPAIPAVDINIWNVAYTYTPNMVNPFSGGYITFQTGYIPAAGWIITIVRDVQASLDVEFSNAQMFSGITLDTALQRLLLISQQNKSYALGRNLSYIVNSYIPSDVLEANVQVPILSAQQVWMGSANGIIAATLEQNPNVGTLRSELANNSPDTDGALLIGYYDPVNTNPTTVDAQLTLLTNAAEAAVPSGTIIDFAGSSAPSGFLVCDGSAVSRSTYTTLFSAIGTIWGEGDGSTTFNLPALPRTVTMGSGGTGTDVIGNEVGDTTGSLEIENLTDISQIPLHSHTASNVSTMNISGPNTPMQRVITSVASGLYQSAALAGSVVTTINPTGGSPTSPFNIIQTSAIVLKCIKT</sequence>
<dbReference type="InterPro" id="IPR011083">
    <property type="entry name" value="Phage_tail_collar_dom"/>
</dbReference>
<dbReference type="InterPro" id="IPR037053">
    <property type="entry name" value="Phage_tail_collar_dom_sf"/>
</dbReference>